<dbReference type="GO" id="GO:0006402">
    <property type="term" value="P:mRNA catabolic process"/>
    <property type="evidence" value="ECO:0007669"/>
    <property type="project" value="InterPro"/>
</dbReference>
<accession>A0A517T6N1</accession>
<dbReference type="EMBL" id="CP036316">
    <property type="protein sequence ID" value="QDT64035.1"/>
    <property type="molecule type" value="Genomic_DNA"/>
</dbReference>
<dbReference type="GO" id="GO:0006109">
    <property type="term" value="P:regulation of carbohydrate metabolic process"/>
    <property type="evidence" value="ECO:0007669"/>
    <property type="project" value="InterPro"/>
</dbReference>
<evidence type="ECO:0000313" key="2">
    <source>
        <dbReference type="Proteomes" id="UP000319976"/>
    </source>
</evidence>
<organism evidence="1 2">
    <name type="scientific">Calycomorphotria hydatis</name>
    <dbReference type="NCBI Taxonomy" id="2528027"/>
    <lineage>
        <taxon>Bacteria</taxon>
        <taxon>Pseudomonadati</taxon>
        <taxon>Planctomycetota</taxon>
        <taxon>Planctomycetia</taxon>
        <taxon>Planctomycetales</taxon>
        <taxon>Planctomycetaceae</taxon>
        <taxon>Calycomorphotria</taxon>
    </lineage>
</organism>
<dbReference type="OrthoDB" id="9944075at2"/>
<dbReference type="InterPro" id="IPR036107">
    <property type="entry name" value="CsrA_sf"/>
</dbReference>
<dbReference type="Proteomes" id="UP000319976">
    <property type="component" value="Chromosome"/>
</dbReference>
<protein>
    <submittedName>
        <fullName evidence="1">Carbon storage regulator</fullName>
    </submittedName>
</protein>
<dbReference type="KEGG" id="chya:V22_12650"/>
<dbReference type="SUPFAM" id="SSF117130">
    <property type="entry name" value="CsrA-like"/>
    <property type="match status" value="1"/>
</dbReference>
<dbReference type="RefSeq" id="WP_145260863.1">
    <property type="nucleotide sequence ID" value="NZ_CP036316.1"/>
</dbReference>
<reference evidence="1 2" key="1">
    <citation type="submission" date="2019-02" db="EMBL/GenBank/DDBJ databases">
        <title>Deep-cultivation of Planctomycetes and their phenomic and genomic characterization uncovers novel biology.</title>
        <authorList>
            <person name="Wiegand S."/>
            <person name="Jogler M."/>
            <person name="Boedeker C."/>
            <person name="Pinto D."/>
            <person name="Vollmers J."/>
            <person name="Rivas-Marin E."/>
            <person name="Kohn T."/>
            <person name="Peeters S.H."/>
            <person name="Heuer A."/>
            <person name="Rast P."/>
            <person name="Oberbeckmann S."/>
            <person name="Bunk B."/>
            <person name="Jeske O."/>
            <person name="Meyerdierks A."/>
            <person name="Storesund J.E."/>
            <person name="Kallscheuer N."/>
            <person name="Luecker S."/>
            <person name="Lage O.M."/>
            <person name="Pohl T."/>
            <person name="Merkel B.J."/>
            <person name="Hornburger P."/>
            <person name="Mueller R.-W."/>
            <person name="Bruemmer F."/>
            <person name="Labrenz M."/>
            <person name="Spormann A.M."/>
            <person name="Op den Camp H."/>
            <person name="Overmann J."/>
            <person name="Amann R."/>
            <person name="Jetten M.S.M."/>
            <person name="Mascher T."/>
            <person name="Medema M.H."/>
            <person name="Devos D.P."/>
            <person name="Kaster A.-K."/>
            <person name="Ovreas L."/>
            <person name="Rohde M."/>
            <person name="Galperin M.Y."/>
            <person name="Jogler C."/>
        </authorList>
    </citation>
    <scope>NUCLEOTIDE SEQUENCE [LARGE SCALE GENOMIC DNA]</scope>
    <source>
        <strain evidence="1 2">V22</strain>
    </source>
</reference>
<dbReference type="InterPro" id="IPR003751">
    <property type="entry name" value="CsrA"/>
</dbReference>
<dbReference type="GO" id="GO:0003723">
    <property type="term" value="F:RNA binding"/>
    <property type="evidence" value="ECO:0007669"/>
    <property type="project" value="InterPro"/>
</dbReference>
<dbReference type="AlphaFoldDB" id="A0A517T6N1"/>
<sequence>MQVISCRVHEELVIDGGIRIKILEINEEGVLVGVTIPGEEPAYEEYVLEPQALELAVAGH</sequence>
<name>A0A517T6N1_9PLAN</name>
<dbReference type="Pfam" id="PF02599">
    <property type="entry name" value="CsrA"/>
    <property type="match status" value="1"/>
</dbReference>
<proteinExistence type="predicted"/>
<dbReference type="Gene3D" id="2.60.40.4380">
    <property type="entry name" value="Translational regulator CsrA"/>
    <property type="match status" value="1"/>
</dbReference>
<evidence type="ECO:0000313" key="1">
    <source>
        <dbReference type="EMBL" id="QDT64035.1"/>
    </source>
</evidence>
<gene>
    <name evidence="1" type="primary">csrA_2</name>
    <name evidence="1" type="ORF">V22_12650</name>
</gene>
<keyword evidence="2" id="KW-1185">Reference proteome</keyword>